<evidence type="ECO:0000313" key="1">
    <source>
        <dbReference type="EMBL" id="BAD21938.1"/>
    </source>
</evidence>
<dbReference type="AlphaFoldDB" id="Q6K2L8"/>
<dbReference type="Proteomes" id="UP000000763">
    <property type="component" value="Chromosome 2"/>
</dbReference>
<proteinExistence type="predicted"/>
<reference evidence="3" key="4">
    <citation type="journal article" date="2008" name="Nucleic Acids Res.">
        <title>The rice annotation project database (RAP-DB): 2008 update.</title>
        <authorList>
            <consortium name="The rice annotation project (RAP)"/>
        </authorList>
    </citation>
    <scope>GENOME REANNOTATION</scope>
    <source>
        <strain evidence="3">cv. Nipponbare</strain>
    </source>
</reference>
<reference evidence="3" key="3">
    <citation type="journal article" date="2005" name="Nature">
        <title>The map-based sequence of the rice genome.</title>
        <authorList>
            <consortium name="International rice genome sequencing project (IRGSP)"/>
            <person name="Matsumoto T."/>
            <person name="Wu J."/>
            <person name="Kanamori H."/>
            <person name="Katayose Y."/>
            <person name="Fujisawa M."/>
            <person name="Namiki N."/>
            <person name="Mizuno H."/>
            <person name="Yamamoto K."/>
            <person name="Antonio B.A."/>
            <person name="Baba T."/>
            <person name="Sakata K."/>
            <person name="Nagamura Y."/>
            <person name="Aoki H."/>
            <person name="Arikawa K."/>
            <person name="Arita K."/>
            <person name="Bito T."/>
            <person name="Chiden Y."/>
            <person name="Fujitsuka N."/>
            <person name="Fukunaka R."/>
            <person name="Hamada M."/>
            <person name="Harada C."/>
            <person name="Hayashi A."/>
            <person name="Hijishita S."/>
            <person name="Honda M."/>
            <person name="Hosokawa S."/>
            <person name="Ichikawa Y."/>
            <person name="Idonuma A."/>
            <person name="Iijima M."/>
            <person name="Ikeda M."/>
            <person name="Ikeno M."/>
            <person name="Ito K."/>
            <person name="Ito S."/>
            <person name="Ito T."/>
            <person name="Ito Y."/>
            <person name="Ito Y."/>
            <person name="Iwabuchi A."/>
            <person name="Kamiya K."/>
            <person name="Karasawa W."/>
            <person name="Kurita K."/>
            <person name="Katagiri S."/>
            <person name="Kikuta A."/>
            <person name="Kobayashi H."/>
            <person name="Kobayashi N."/>
            <person name="Machita K."/>
            <person name="Maehara T."/>
            <person name="Masukawa M."/>
            <person name="Mizubayashi T."/>
            <person name="Mukai Y."/>
            <person name="Nagasaki H."/>
            <person name="Nagata Y."/>
            <person name="Naito S."/>
            <person name="Nakashima M."/>
            <person name="Nakama Y."/>
            <person name="Nakamichi Y."/>
            <person name="Nakamura M."/>
            <person name="Meguro A."/>
            <person name="Negishi M."/>
            <person name="Ohta I."/>
            <person name="Ohta T."/>
            <person name="Okamoto M."/>
            <person name="Ono N."/>
            <person name="Saji S."/>
            <person name="Sakaguchi M."/>
            <person name="Sakai K."/>
            <person name="Shibata M."/>
            <person name="Shimokawa T."/>
            <person name="Song J."/>
            <person name="Takazaki Y."/>
            <person name="Terasawa K."/>
            <person name="Tsugane M."/>
            <person name="Tsuji K."/>
            <person name="Ueda S."/>
            <person name="Waki K."/>
            <person name="Yamagata H."/>
            <person name="Yamamoto M."/>
            <person name="Yamamoto S."/>
            <person name="Yamane H."/>
            <person name="Yoshiki S."/>
            <person name="Yoshihara R."/>
            <person name="Yukawa K."/>
            <person name="Zhong H."/>
            <person name="Yano M."/>
            <person name="Yuan Q."/>
            <person name="Ouyang S."/>
            <person name="Liu J."/>
            <person name="Jones K.M."/>
            <person name="Gansberger K."/>
            <person name="Moffat K."/>
            <person name="Hill J."/>
            <person name="Bera J."/>
            <person name="Fadrosh D."/>
            <person name="Jin S."/>
            <person name="Johri S."/>
            <person name="Kim M."/>
            <person name="Overton L."/>
            <person name="Reardon M."/>
            <person name="Tsitrin T."/>
            <person name="Vuong H."/>
            <person name="Weaver B."/>
            <person name="Ciecko A."/>
            <person name="Tallon L."/>
            <person name="Jackson J."/>
            <person name="Pai G."/>
            <person name="Aken S.V."/>
            <person name="Utterback T."/>
            <person name="Reidmuller S."/>
            <person name="Feldblyum T."/>
            <person name="Hsiao J."/>
            <person name="Zismann V."/>
            <person name="Iobst S."/>
            <person name="de Vazeille A.R."/>
            <person name="Buell C.R."/>
            <person name="Ying K."/>
            <person name="Li Y."/>
            <person name="Lu T."/>
            <person name="Huang Y."/>
            <person name="Zhao Q."/>
            <person name="Feng Q."/>
            <person name="Zhang L."/>
            <person name="Zhu J."/>
            <person name="Weng Q."/>
            <person name="Mu J."/>
            <person name="Lu Y."/>
            <person name="Fan D."/>
            <person name="Liu Y."/>
            <person name="Guan J."/>
            <person name="Zhang Y."/>
            <person name="Yu S."/>
            <person name="Liu X."/>
            <person name="Zhang Y."/>
            <person name="Hong G."/>
            <person name="Han B."/>
            <person name="Choisne N."/>
            <person name="Demange N."/>
            <person name="Orjeda G."/>
            <person name="Samain S."/>
            <person name="Cattolico L."/>
            <person name="Pelletier E."/>
            <person name="Couloux A."/>
            <person name="Segurens B."/>
            <person name="Wincker P."/>
            <person name="D'Hont A."/>
            <person name="Scarpelli C."/>
            <person name="Weissenbach J."/>
            <person name="Salanoubat M."/>
            <person name="Quetier F."/>
            <person name="Yu Y."/>
            <person name="Kim H.R."/>
            <person name="Rambo T."/>
            <person name="Currie J."/>
            <person name="Collura K."/>
            <person name="Luo M."/>
            <person name="Yang T."/>
            <person name="Ammiraju J.S.S."/>
            <person name="Engler F."/>
            <person name="Soderlund C."/>
            <person name="Wing R.A."/>
            <person name="Palmer L.E."/>
            <person name="de la Bastide M."/>
            <person name="Spiegel L."/>
            <person name="Nascimento L."/>
            <person name="Zutavern T."/>
            <person name="O'Shaughnessy A."/>
            <person name="Dike S."/>
            <person name="Dedhia N."/>
            <person name="Preston R."/>
            <person name="Balija V."/>
            <person name="McCombie W.R."/>
            <person name="Chow T."/>
            <person name="Chen H."/>
            <person name="Chung M."/>
            <person name="Chen C."/>
            <person name="Shaw J."/>
            <person name="Wu H."/>
            <person name="Hsiao K."/>
            <person name="Chao Y."/>
            <person name="Chu M."/>
            <person name="Cheng C."/>
            <person name="Hour A."/>
            <person name="Lee P."/>
            <person name="Lin S."/>
            <person name="Lin Y."/>
            <person name="Liou J."/>
            <person name="Liu S."/>
            <person name="Hsing Y."/>
            <person name="Raghuvanshi S."/>
            <person name="Mohanty A."/>
            <person name="Bharti A.K."/>
            <person name="Gaur A."/>
            <person name="Gupta V."/>
            <person name="Kumar D."/>
            <person name="Ravi V."/>
            <person name="Vij S."/>
            <person name="Kapur A."/>
            <person name="Khurana P."/>
            <person name="Khurana P."/>
            <person name="Khurana J.P."/>
            <person name="Tyagi A.K."/>
            <person name="Gaikwad K."/>
            <person name="Singh A."/>
            <person name="Dalal V."/>
            <person name="Srivastava S."/>
            <person name="Dixit A."/>
            <person name="Pal A.K."/>
            <person name="Ghazi I.A."/>
            <person name="Yadav M."/>
            <person name="Pandit A."/>
            <person name="Bhargava A."/>
            <person name="Sureshbabu K."/>
            <person name="Batra K."/>
            <person name="Sharma T.R."/>
            <person name="Mohapatra T."/>
            <person name="Singh N.K."/>
            <person name="Messing J."/>
            <person name="Nelson A.B."/>
            <person name="Fuks G."/>
            <person name="Kavchok S."/>
            <person name="Keizer G."/>
            <person name="Linton E."/>
            <person name="Llaca V."/>
            <person name="Song R."/>
            <person name="Tanyolac B."/>
            <person name="Young S."/>
            <person name="Ho-Il K."/>
            <person name="Hahn J.H."/>
            <person name="Sangsakoo G."/>
            <person name="Vanavichit A."/>
            <person name="de Mattos Luiz.A.T."/>
            <person name="Zimmer P.D."/>
            <person name="Malone G."/>
            <person name="Dellagostin O."/>
            <person name="de Oliveira A.C."/>
            <person name="Bevan M."/>
            <person name="Bancroft I."/>
            <person name="Minx P."/>
            <person name="Cordum H."/>
            <person name="Wilson R."/>
            <person name="Cheng Z."/>
            <person name="Jin W."/>
            <person name="Jiang J."/>
            <person name="Leong S.A."/>
            <person name="Iwama H."/>
            <person name="Gojobori T."/>
            <person name="Itoh T."/>
            <person name="Niimura Y."/>
            <person name="Fujii Y."/>
            <person name="Habara T."/>
            <person name="Sakai H."/>
            <person name="Sato Y."/>
            <person name="Wilson G."/>
            <person name="Kumar K."/>
            <person name="McCouch S."/>
            <person name="Juretic N."/>
            <person name="Hoen D."/>
            <person name="Wright S."/>
            <person name="Bruskiewich R."/>
            <person name="Bureau T."/>
            <person name="Miyao A."/>
            <person name="Hirochika H."/>
            <person name="Nishikawa T."/>
            <person name="Kadowaki K."/>
            <person name="Sugiura M."/>
            <person name="Burr B."/>
            <person name="Sasaki T."/>
        </authorList>
    </citation>
    <scope>NUCLEOTIDE SEQUENCE [LARGE SCALE GENOMIC DNA]</scope>
    <source>
        <strain evidence="3">cv. Nipponbare</strain>
    </source>
</reference>
<dbReference type="EMBL" id="AP005820">
    <property type="protein sequence ID" value="BAD22454.1"/>
    <property type="molecule type" value="Genomic_DNA"/>
</dbReference>
<name>Q6K2L8_ORYSJ</name>
<gene>
    <name evidence="2" type="ORF">OSJNBa0091C16.4</name>
    <name evidence="1" type="ORF">P0519B12.24</name>
</gene>
<dbReference type="EMBL" id="AP004884">
    <property type="protein sequence ID" value="BAD21938.1"/>
    <property type="molecule type" value="Genomic_DNA"/>
</dbReference>
<accession>Q6K2L8</accession>
<reference evidence="1" key="1">
    <citation type="submission" date="2002-03" db="EMBL/GenBank/DDBJ databases">
        <title>Oryza sativa nipponbare(GA3) genomic DNA, chromosome 2, PAC clone:P0519B12.</title>
        <authorList>
            <person name="Sasaki T."/>
            <person name="Matsumoto T."/>
            <person name="Yamamoto K."/>
        </authorList>
    </citation>
    <scope>NUCLEOTIDE SEQUENCE</scope>
</reference>
<protein>
    <submittedName>
        <fullName evidence="2">Uncharacterized protein</fullName>
    </submittedName>
</protein>
<evidence type="ECO:0000313" key="3">
    <source>
        <dbReference type="Proteomes" id="UP000000763"/>
    </source>
</evidence>
<sequence>MDPPFIGKEESTVPIHECKNRTYSKEFDMLRLVNVSPSKLTGSFLVTLDKLFEDVVDEQVLNDHLCGKCTKLLAASSTP</sequence>
<evidence type="ECO:0000313" key="2">
    <source>
        <dbReference type="EMBL" id="BAD22454.1"/>
    </source>
</evidence>
<organism evidence="2 3">
    <name type="scientific">Oryza sativa subsp. japonica</name>
    <name type="common">Rice</name>
    <dbReference type="NCBI Taxonomy" id="39947"/>
    <lineage>
        <taxon>Eukaryota</taxon>
        <taxon>Viridiplantae</taxon>
        <taxon>Streptophyta</taxon>
        <taxon>Embryophyta</taxon>
        <taxon>Tracheophyta</taxon>
        <taxon>Spermatophyta</taxon>
        <taxon>Magnoliopsida</taxon>
        <taxon>Liliopsida</taxon>
        <taxon>Poales</taxon>
        <taxon>Poaceae</taxon>
        <taxon>BOP clade</taxon>
        <taxon>Oryzoideae</taxon>
        <taxon>Oryzeae</taxon>
        <taxon>Oryzinae</taxon>
        <taxon>Oryza</taxon>
        <taxon>Oryza sativa</taxon>
    </lineage>
</organism>
<reference evidence="2" key="2">
    <citation type="submission" date="2002-10" db="EMBL/GenBank/DDBJ databases">
        <title>Oryza sativa nipponbare(GA3) genomic DNA, chromosome 2, BAC clone:OSJNBa0091C16.</title>
        <authorList>
            <person name="Sasaki T."/>
            <person name="Matsumoto T."/>
            <person name="Katayose Y."/>
        </authorList>
    </citation>
    <scope>NUCLEOTIDE SEQUENCE</scope>
</reference>